<dbReference type="GO" id="GO:0003677">
    <property type="term" value="F:DNA binding"/>
    <property type="evidence" value="ECO:0007669"/>
    <property type="project" value="InterPro"/>
</dbReference>
<dbReference type="STRING" id="1219058.AOA14_15995"/>
<dbReference type="SUPFAM" id="SSF46894">
    <property type="entry name" value="C-terminal effector domain of the bipartite response regulators"/>
    <property type="match status" value="1"/>
</dbReference>
<protein>
    <recommendedName>
        <fullName evidence="3">HTH luxR-type domain-containing protein</fullName>
    </recommendedName>
</protein>
<gene>
    <name evidence="1" type="ORF">AOA14_15995</name>
</gene>
<dbReference type="Gene3D" id="1.10.10.10">
    <property type="entry name" value="Winged helix-like DNA-binding domain superfamily/Winged helix DNA-binding domain"/>
    <property type="match status" value="1"/>
</dbReference>
<dbReference type="Proteomes" id="UP000076234">
    <property type="component" value="Chromosome"/>
</dbReference>
<evidence type="ECO:0000313" key="1">
    <source>
        <dbReference type="EMBL" id="AMU96108.1"/>
    </source>
</evidence>
<dbReference type="InterPro" id="IPR016032">
    <property type="entry name" value="Sig_transdc_resp-reg_C-effctor"/>
</dbReference>
<sequence length="404" mass="44363">MSATMEFPTQYHEATRDKAIRGDVHLFEALAGGEDHDVLADHCLSDDAAANTRRLWHDYLLQFDVRSAILTVTLPGTRRQRHSFLIGFDQMRGDPTATRHLLVMMQDIWERIGAQPVHHFQFSGALFRAAAGPIDAHVDSPLHNGIAIQMKRDGKDIRALFFRQDGEAHFSDRDAASLQLITPLLAESATGVAQLAQQSQRSAMLEGMFDRVSMAMALLSADAQPLFLNSAATILVEQRKWLIRAADGAIFAADPRQAKQLRESIRRAATASPDAPVEDVFRLDCRDGEWRLAYVISAKSRNGENMTRCAMVIIMGPGKVDAPTSLLEALGLLPSEQRFLGHFLKSSSLCTAAEGCGLSEETARTYLKRVRAKLGVHRQMELAGLISGLVLPLNAADGSARLGQ</sequence>
<accession>A0A142W227</accession>
<dbReference type="AlphaFoldDB" id="A0A142W227"/>
<evidence type="ECO:0008006" key="3">
    <source>
        <dbReference type="Google" id="ProtNLM"/>
    </source>
</evidence>
<reference evidence="2" key="1">
    <citation type="submission" date="2015-11" db="EMBL/GenBank/DDBJ databases">
        <title>Complete genome sequence of a polyethylene glycol-degrading strain Sphingopyxis terrae strain 203-1 (NBRC 15098).</title>
        <authorList>
            <person name="Yoshiyuki O."/>
            <person name="Shouta N."/>
            <person name="Nagata Y."/>
            <person name="Numata M."/>
            <person name="Tsuchikane K."/>
            <person name="Hosoyama A."/>
            <person name="Yamazoe A."/>
            <person name="Tsuda M."/>
            <person name="Fujita N."/>
            <person name="Kawai F."/>
        </authorList>
    </citation>
    <scope>NUCLEOTIDE SEQUENCE [LARGE SCALE GENOMIC DNA]</scope>
    <source>
        <strain evidence="2">203-1</strain>
    </source>
</reference>
<reference evidence="1 2" key="2">
    <citation type="journal article" date="2016" name="Genome Announc.">
        <title>Complete Genome Sequence of Sphingopyxis terrae Strain 203-1 (NBRC 111660), a Polyethylene Glycol Degrader.</title>
        <authorList>
            <person name="Ohtsubo Y."/>
            <person name="Nonoyama S."/>
            <person name="Nagata Y."/>
            <person name="Numata M."/>
            <person name="Tsuchikane K."/>
            <person name="Hosoyama A."/>
            <person name="Yamazoe A."/>
            <person name="Tsuda M."/>
            <person name="Fujita N."/>
            <person name="Kawai F."/>
        </authorList>
    </citation>
    <scope>NUCLEOTIDE SEQUENCE [LARGE SCALE GENOMIC DNA]</scope>
    <source>
        <strain evidence="1 2">203-1</strain>
    </source>
</reference>
<dbReference type="GO" id="GO:0006355">
    <property type="term" value="P:regulation of DNA-templated transcription"/>
    <property type="evidence" value="ECO:0007669"/>
    <property type="project" value="InterPro"/>
</dbReference>
<proteinExistence type="predicted"/>
<dbReference type="EMBL" id="CP013342">
    <property type="protein sequence ID" value="AMU96108.1"/>
    <property type="molecule type" value="Genomic_DNA"/>
</dbReference>
<dbReference type="InterPro" id="IPR036388">
    <property type="entry name" value="WH-like_DNA-bd_sf"/>
</dbReference>
<evidence type="ECO:0000313" key="2">
    <source>
        <dbReference type="Proteomes" id="UP000076234"/>
    </source>
</evidence>
<organism evidence="1 2">
    <name type="scientific">Sphingopyxis terrae subsp. terrae NBRC 15098</name>
    <dbReference type="NCBI Taxonomy" id="1219058"/>
    <lineage>
        <taxon>Bacteria</taxon>
        <taxon>Pseudomonadati</taxon>
        <taxon>Pseudomonadota</taxon>
        <taxon>Alphaproteobacteria</taxon>
        <taxon>Sphingomonadales</taxon>
        <taxon>Sphingomonadaceae</taxon>
        <taxon>Sphingopyxis</taxon>
    </lineage>
</organism>
<name>A0A142W227_9SPHN</name>
<dbReference type="KEGG" id="ster:AOA14_15995"/>